<evidence type="ECO:0000313" key="3">
    <source>
        <dbReference type="Proteomes" id="UP000699462"/>
    </source>
</evidence>
<accession>A0A8T0D6M8</accession>
<evidence type="ECO:0000256" key="1">
    <source>
        <dbReference type="SAM" id="MobiDB-lite"/>
    </source>
</evidence>
<feature type="compositionally biased region" description="Basic and acidic residues" evidence="1">
    <location>
        <begin position="128"/>
        <end position="138"/>
    </location>
</feature>
<reference evidence="2 3" key="1">
    <citation type="submission" date="2019-07" db="EMBL/GenBank/DDBJ databases">
        <title>Annotation for the trematode Paragonimus westermani.</title>
        <authorList>
            <person name="Choi Y.-J."/>
        </authorList>
    </citation>
    <scope>NUCLEOTIDE SEQUENCE [LARGE SCALE GENOMIC DNA]</scope>
    <source>
        <strain evidence="2">180907_Pwestermani</strain>
    </source>
</reference>
<dbReference type="OrthoDB" id="10260894at2759"/>
<dbReference type="EMBL" id="JTDF01013506">
    <property type="protein sequence ID" value="KAF8563212.1"/>
    <property type="molecule type" value="Genomic_DNA"/>
</dbReference>
<feature type="compositionally biased region" description="Low complexity" evidence="1">
    <location>
        <begin position="39"/>
        <end position="52"/>
    </location>
</feature>
<comment type="caution">
    <text evidence="2">The sequence shown here is derived from an EMBL/GenBank/DDBJ whole genome shotgun (WGS) entry which is preliminary data.</text>
</comment>
<dbReference type="Proteomes" id="UP000699462">
    <property type="component" value="Unassembled WGS sequence"/>
</dbReference>
<feature type="compositionally biased region" description="Polar residues" evidence="1">
    <location>
        <begin position="276"/>
        <end position="285"/>
    </location>
</feature>
<evidence type="ECO:0000313" key="2">
    <source>
        <dbReference type="EMBL" id="KAF8563212.1"/>
    </source>
</evidence>
<feature type="region of interest" description="Disordered" evidence="1">
    <location>
        <begin position="9"/>
        <end position="291"/>
    </location>
</feature>
<feature type="compositionally biased region" description="Basic and acidic residues" evidence="1">
    <location>
        <begin position="192"/>
        <end position="212"/>
    </location>
</feature>
<feature type="compositionally biased region" description="Low complexity" evidence="1">
    <location>
        <begin position="107"/>
        <end position="126"/>
    </location>
</feature>
<organism evidence="2 3">
    <name type="scientific">Paragonimus westermani</name>
    <dbReference type="NCBI Taxonomy" id="34504"/>
    <lineage>
        <taxon>Eukaryota</taxon>
        <taxon>Metazoa</taxon>
        <taxon>Spiralia</taxon>
        <taxon>Lophotrochozoa</taxon>
        <taxon>Platyhelminthes</taxon>
        <taxon>Trematoda</taxon>
        <taxon>Digenea</taxon>
        <taxon>Plagiorchiida</taxon>
        <taxon>Troglotremata</taxon>
        <taxon>Troglotrematidae</taxon>
        <taxon>Paragonimus</taxon>
    </lineage>
</organism>
<feature type="compositionally biased region" description="Polar residues" evidence="1">
    <location>
        <begin position="222"/>
        <end position="244"/>
    </location>
</feature>
<keyword evidence="3" id="KW-1185">Reference proteome</keyword>
<feature type="compositionally biased region" description="Low complexity" evidence="1">
    <location>
        <begin position="143"/>
        <end position="153"/>
    </location>
</feature>
<name>A0A8T0D6M8_9TREM</name>
<sequence length="316" mass="34876">MGVVLHHEYTLENSVTQPVSTVPSTPNTSKEKLNQSNHPSTRSTTKTTAPKTEPLDKQTKSPNEPESVDIKRTKSNKPNEQPQHKENTIASMFGKITVKRVTDEEPPTTTKKSPSTNTRRPSILSRFSRRESSRDSKSNIRGSKTSLKKSSVSSEEDSITNHSIKLKLERESNITGKSKKKISFAEEITESETSKTEDKTNTKTDTKPKQSDKLVQPRLAKQPSTPSKLTASSSQPDPSAQIQLTDEAKPGPPVTKQSGTEDLERSFIKQPDVKVNSKNPKTPTQRKVAPVTGGIAAKIGFFSNLPKDSNSRFRKS</sequence>
<dbReference type="AlphaFoldDB" id="A0A8T0D6M8"/>
<gene>
    <name evidence="2" type="ORF">P879_10141</name>
</gene>
<proteinExistence type="predicted"/>
<protein>
    <submittedName>
        <fullName evidence="2">Uncharacterized protein</fullName>
    </submittedName>
</protein>
<feature type="compositionally biased region" description="Polar residues" evidence="1">
    <location>
        <begin position="11"/>
        <end position="38"/>
    </location>
</feature>